<dbReference type="AlphaFoldDB" id="A0A7J8I8F9"/>
<protein>
    <submittedName>
        <fullName evidence="2">Uncharacterized protein</fullName>
    </submittedName>
</protein>
<name>A0A7J8I8F9_MOLMO</name>
<comment type="caution">
    <text evidence="2">The sequence shown here is derived from an EMBL/GenBank/DDBJ whole genome shotgun (WGS) entry which is preliminary data.</text>
</comment>
<dbReference type="InParanoid" id="A0A7J8I8F9"/>
<accession>A0A7J8I8F9</accession>
<proteinExistence type="predicted"/>
<organism evidence="2 3">
    <name type="scientific">Molossus molossus</name>
    <name type="common">Pallas' mastiff bat</name>
    <name type="synonym">Vespertilio molossus</name>
    <dbReference type="NCBI Taxonomy" id="27622"/>
    <lineage>
        <taxon>Eukaryota</taxon>
        <taxon>Metazoa</taxon>
        <taxon>Chordata</taxon>
        <taxon>Craniata</taxon>
        <taxon>Vertebrata</taxon>
        <taxon>Euteleostomi</taxon>
        <taxon>Mammalia</taxon>
        <taxon>Eutheria</taxon>
        <taxon>Laurasiatheria</taxon>
        <taxon>Chiroptera</taxon>
        <taxon>Yangochiroptera</taxon>
        <taxon>Molossidae</taxon>
        <taxon>Molossus</taxon>
    </lineage>
</organism>
<evidence type="ECO:0000313" key="3">
    <source>
        <dbReference type="Proteomes" id="UP000550707"/>
    </source>
</evidence>
<reference evidence="2 3" key="1">
    <citation type="journal article" date="2020" name="Nature">
        <title>Six reference-quality genomes reveal evolution of bat adaptations.</title>
        <authorList>
            <person name="Jebb D."/>
            <person name="Huang Z."/>
            <person name="Pippel M."/>
            <person name="Hughes G.M."/>
            <person name="Lavrichenko K."/>
            <person name="Devanna P."/>
            <person name="Winkler S."/>
            <person name="Jermiin L.S."/>
            <person name="Skirmuntt E.C."/>
            <person name="Katzourakis A."/>
            <person name="Burkitt-Gray L."/>
            <person name="Ray D.A."/>
            <person name="Sullivan K.A.M."/>
            <person name="Roscito J.G."/>
            <person name="Kirilenko B.M."/>
            <person name="Davalos L.M."/>
            <person name="Corthals A.P."/>
            <person name="Power M.L."/>
            <person name="Jones G."/>
            <person name="Ransome R.D."/>
            <person name="Dechmann D.K.N."/>
            <person name="Locatelli A.G."/>
            <person name="Puechmaille S.J."/>
            <person name="Fedrigo O."/>
            <person name="Jarvis E.D."/>
            <person name="Hiller M."/>
            <person name="Vernes S.C."/>
            <person name="Myers E.W."/>
            <person name="Teeling E.C."/>
        </authorList>
    </citation>
    <scope>NUCLEOTIDE SEQUENCE [LARGE SCALE GENOMIC DNA]</scope>
    <source>
        <strain evidence="2">MMolMol1</strain>
        <tissue evidence="2">Muscle</tissue>
    </source>
</reference>
<evidence type="ECO:0000256" key="1">
    <source>
        <dbReference type="SAM" id="MobiDB-lite"/>
    </source>
</evidence>
<dbReference type="Proteomes" id="UP000550707">
    <property type="component" value="Unassembled WGS sequence"/>
</dbReference>
<evidence type="ECO:0000313" key="2">
    <source>
        <dbReference type="EMBL" id="KAF6480847.1"/>
    </source>
</evidence>
<dbReference type="EMBL" id="JACASF010000004">
    <property type="protein sequence ID" value="KAF6480847.1"/>
    <property type="molecule type" value="Genomic_DNA"/>
</dbReference>
<feature type="region of interest" description="Disordered" evidence="1">
    <location>
        <begin position="55"/>
        <end position="78"/>
    </location>
</feature>
<keyword evidence="3" id="KW-1185">Reference proteome</keyword>
<sequence>MFSAESNFPHPTALGSICGVIRSQLKVLEECGGLDGHLEGRALFAGVSGFWRDTGGLGRGTETPGSLASLHPGQPPGTPSCGGHPLFQNLQKEGCLSPTKQVQAVLALSFCAAKDVRGGVFGETPTCPPGRVAQPSVGTLGDEMKASLLCLYRIHVPSRQKPTISVWTKSHHCLY</sequence>
<gene>
    <name evidence="2" type="ORF">HJG59_010645</name>
</gene>